<sequence>MKKLILILAIFFTASGYLVAQPDMKHNDEWVKKIRAEKVAFLTTKLELTPEEAQTFWPVYNEFEEKRFKIHMQRRYMERNTMNELEGLSEKELHKISKDFIDLFQQEADLMKEYDQKFFNALPAKKVVMFYDMENDFRSHMLKEYRKKKREADRQ</sequence>
<feature type="chain" id="PRO_5011589349" description="Sensor of ECF-type sigma factor" evidence="1">
    <location>
        <begin position="21"/>
        <end position="155"/>
    </location>
</feature>
<evidence type="ECO:0000313" key="2">
    <source>
        <dbReference type="EMBL" id="SFF83353.1"/>
    </source>
</evidence>
<accession>A0A1I2LW18</accession>
<name>A0A1I2LW18_9BACT</name>
<keyword evidence="1" id="KW-0732">Signal</keyword>
<gene>
    <name evidence="2" type="ORF">SAMN05216283_11756</name>
</gene>
<protein>
    <recommendedName>
        <fullName evidence="4">Sensor of ECF-type sigma factor</fullName>
    </recommendedName>
</protein>
<keyword evidence="3" id="KW-1185">Reference proteome</keyword>
<reference evidence="2 3" key="1">
    <citation type="submission" date="2016-10" db="EMBL/GenBank/DDBJ databases">
        <authorList>
            <person name="de Groot N.N."/>
        </authorList>
    </citation>
    <scope>NUCLEOTIDE SEQUENCE [LARGE SCALE GENOMIC DNA]</scope>
    <source>
        <strain evidence="2 3">CGMCC 1.9156</strain>
    </source>
</reference>
<evidence type="ECO:0000313" key="3">
    <source>
        <dbReference type="Proteomes" id="UP000198964"/>
    </source>
</evidence>
<evidence type="ECO:0000256" key="1">
    <source>
        <dbReference type="SAM" id="SignalP"/>
    </source>
</evidence>
<dbReference type="EMBL" id="FONW01000017">
    <property type="protein sequence ID" value="SFF83353.1"/>
    <property type="molecule type" value="Genomic_DNA"/>
</dbReference>
<dbReference type="AlphaFoldDB" id="A0A1I2LW18"/>
<dbReference type="RefSeq" id="WP_093921622.1">
    <property type="nucleotide sequence ID" value="NZ_FONW01000017.1"/>
</dbReference>
<dbReference type="STRING" id="655355.SAMN05216283_11756"/>
<organism evidence="2 3">
    <name type="scientific">Sunxiuqinia elliptica</name>
    <dbReference type="NCBI Taxonomy" id="655355"/>
    <lineage>
        <taxon>Bacteria</taxon>
        <taxon>Pseudomonadati</taxon>
        <taxon>Bacteroidota</taxon>
        <taxon>Bacteroidia</taxon>
        <taxon>Marinilabiliales</taxon>
        <taxon>Prolixibacteraceae</taxon>
        <taxon>Sunxiuqinia</taxon>
    </lineage>
</organism>
<dbReference type="Proteomes" id="UP000198964">
    <property type="component" value="Unassembled WGS sequence"/>
</dbReference>
<feature type="signal peptide" evidence="1">
    <location>
        <begin position="1"/>
        <end position="20"/>
    </location>
</feature>
<evidence type="ECO:0008006" key="4">
    <source>
        <dbReference type="Google" id="ProtNLM"/>
    </source>
</evidence>
<proteinExistence type="predicted"/>